<comment type="caution">
    <text evidence="1">The sequence shown here is derived from an EMBL/GenBank/DDBJ whole genome shotgun (WGS) entry which is preliminary data.</text>
</comment>
<proteinExistence type="predicted"/>
<sequence length="117" mass="13339">MNIVRFNQLSMTLLLTISTEQEFNSSTFKLTLGLSRIGLIRAQFPQRNRVEYAPQLARPAVRLHQQITTTIINNTIWYRDGRRQEMRRYAVSQSVIGRGSCFGSSTMRCSPLSAGID</sequence>
<evidence type="ECO:0000313" key="1">
    <source>
        <dbReference type="EMBL" id="KAF7271406.1"/>
    </source>
</evidence>
<organism evidence="1 2">
    <name type="scientific">Rhynchophorus ferrugineus</name>
    <name type="common">Red palm weevil</name>
    <name type="synonym">Curculio ferrugineus</name>
    <dbReference type="NCBI Taxonomy" id="354439"/>
    <lineage>
        <taxon>Eukaryota</taxon>
        <taxon>Metazoa</taxon>
        <taxon>Ecdysozoa</taxon>
        <taxon>Arthropoda</taxon>
        <taxon>Hexapoda</taxon>
        <taxon>Insecta</taxon>
        <taxon>Pterygota</taxon>
        <taxon>Neoptera</taxon>
        <taxon>Endopterygota</taxon>
        <taxon>Coleoptera</taxon>
        <taxon>Polyphaga</taxon>
        <taxon>Cucujiformia</taxon>
        <taxon>Curculionidae</taxon>
        <taxon>Dryophthorinae</taxon>
        <taxon>Rhynchophorus</taxon>
    </lineage>
</organism>
<dbReference type="Proteomes" id="UP000625711">
    <property type="component" value="Unassembled WGS sequence"/>
</dbReference>
<dbReference type="AlphaFoldDB" id="A0A834M474"/>
<gene>
    <name evidence="1" type="ORF">GWI33_015761</name>
</gene>
<reference evidence="1" key="1">
    <citation type="submission" date="2020-08" db="EMBL/GenBank/DDBJ databases">
        <title>Genome sequencing and assembly of the red palm weevil Rhynchophorus ferrugineus.</title>
        <authorList>
            <person name="Dias G.B."/>
            <person name="Bergman C.M."/>
            <person name="Manee M."/>
        </authorList>
    </citation>
    <scope>NUCLEOTIDE SEQUENCE</scope>
    <source>
        <strain evidence="1">AA-2017</strain>
        <tissue evidence="1">Whole larva</tissue>
    </source>
</reference>
<evidence type="ECO:0000313" key="2">
    <source>
        <dbReference type="Proteomes" id="UP000625711"/>
    </source>
</evidence>
<protein>
    <submittedName>
        <fullName evidence="1">Uncharacterized protein</fullName>
    </submittedName>
</protein>
<dbReference type="EMBL" id="JAACXV010013969">
    <property type="protein sequence ID" value="KAF7271406.1"/>
    <property type="molecule type" value="Genomic_DNA"/>
</dbReference>
<name>A0A834M474_RHYFE</name>
<keyword evidence="2" id="KW-1185">Reference proteome</keyword>
<accession>A0A834M474</accession>